<dbReference type="InterPro" id="IPR000073">
    <property type="entry name" value="AB_hydrolase_1"/>
</dbReference>
<evidence type="ECO:0000313" key="8">
    <source>
        <dbReference type="EMBL" id="TCJ87465.1"/>
    </source>
</evidence>
<evidence type="ECO:0000256" key="6">
    <source>
        <dbReference type="ARBA" id="ARBA00033356"/>
    </source>
</evidence>
<keyword evidence="4" id="KW-0583">PHB biosynthesis</keyword>
<dbReference type="Proteomes" id="UP000294887">
    <property type="component" value="Unassembled WGS sequence"/>
</dbReference>
<evidence type="ECO:0000256" key="2">
    <source>
        <dbReference type="ARBA" id="ARBA00019065"/>
    </source>
</evidence>
<dbReference type="NCBIfam" id="TIGR01836">
    <property type="entry name" value="PHA_synth_III_C"/>
    <property type="match status" value="1"/>
</dbReference>
<keyword evidence="5" id="KW-0012">Acyltransferase</keyword>
<dbReference type="PANTHER" id="PTHR36837:SF2">
    <property type="entry name" value="POLY(3-HYDROXYALKANOATE) POLYMERASE SUBUNIT PHAC"/>
    <property type="match status" value="1"/>
</dbReference>
<evidence type="ECO:0000256" key="3">
    <source>
        <dbReference type="ARBA" id="ARBA00022679"/>
    </source>
</evidence>
<dbReference type="InterPro" id="IPR010125">
    <property type="entry name" value="PHA_synth_III_C"/>
</dbReference>
<dbReference type="EMBL" id="SMFQ01000003">
    <property type="protein sequence ID" value="TCJ87465.1"/>
    <property type="molecule type" value="Genomic_DNA"/>
</dbReference>
<sequence length="366" mass="41380">MNNQKSFDELKDYGEKFGQLLQGLKQHDGLLQEQYSERELVLEHDKLKLYHYVPDQHIQKTEADTAQTDQVQTPVLIVYALVNRPSILDLQQGHSAIAQMLKSGLDVYLIDWGYPDASDKHLDLDYYINTQIDACVDLICDTTNIKQVSLMGICQGGVLGLCYSSLHPQRVKSLVTLVTPVDFHTEPDTLSNLVRHVDIDLMVKTMGNIPGDMLSSTFLSLRPYYLQLKKYLNLVESTAQLDEKTKERIANFILMERWIFDSPDQAGEAFREFVQGCYQQNRLIKNTLKVGGCQIDLSTLNIPVLNIYADQDHLVPPASSKALENLIPANQYQEMSVNGGHIGIFVSPKSVKAIFPAIADWLRKHS</sequence>
<evidence type="ECO:0000313" key="9">
    <source>
        <dbReference type="Proteomes" id="UP000294887"/>
    </source>
</evidence>
<dbReference type="GO" id="GO:0042619">
    <property type="term" value="P:poly-hydroxybutyrate biosynthetic process"/>
    <property type="evidence" value="ECO:0007669"/>
    <property type="project" value="UniProtKB-KW"/>
</dbReference>
<dbReference type="UniPathway" id="UPA00917"/>
<gene>
    <name evidence="8" type="ORF">EV695_1975</name>
</gene>
<accession>A0A4V2P8X9</accession>
<proteinExistence type="predicted"/>
<evidence type="ECO:0000256" key="4">
    <source>
        <dbReference type="ARBA" id="ARBA00022752"/>
    </source>
</evidence>
<dbReference type="Gene3D" id="3.40.50.1820">
    <property type="entry name" value="alpha/beta hydrolase"/>
    <property type="match status" value="1"/>
</dbReference>
<dbReference type="PANTHER" id="PTHR36837">
    <property type="entry name" value="POLY(3-HYDROXYALKANOATE) POLYMERASE SUBUNIT PHAC"/>
    <property type="match status" value="1"/>
</dbReference>
<dbReference type="AlphaFoldDB" id="A0A4V2P8X9"/>
<comment type="caution">
    <text evidence="8">The sequence shown here is derived from an EMBL/GenBank/DDBJ whole genome shotgun (WGS) entry which is preliminary data.</text>
</comment>
<dbReference type="Pfam" id="PF00561">
    <property type="entry name" value="Abhydrolase_1"/>
    <property type="match status" value="1"/>
</dbReference>
<evidence type="ECO:0000259" key="7">
    <source>
        <dbReference type="Pfam" id="PF00561"/>
    </source>
</evidence>
<feature type="domain" description="AB hydrolase-1" evidence="7">
    <location>
        <begin position="74"/>
        <end position="347"/>
    </location>
</feature>
<comment type="pathway">
    <text evidence="1">Biopolymer metabolism; poly-(R)-3-hydroxybutanoate biosynthesis.</text>
</comment>
<dbReference type="InterPro" id="IPR029058">
    <property type="entry name" value="AB_hydrolase_fold"/>
</dbReference>
<keyword evidence="9" id="KW-1185">Reference proteome</keyword>
<evidence type="ECO:0000256" key="5">
    <source>
        <dbReference type="ARBA" id="ARBA00023315"/>
    </source>
</evidence>
<protein>
    <recommendedName>
        <fullName evidence="2">Poly(3-hydroxyalkanoate) polymerase subunit PhaC</fullName>
    </recommendedName>
    <alternativeName>
        <fullName evidence="6">PHB synthase subunit PhaC</fullName>
    </alternativeName>
</protein>
<dbReference type="GO" id="GO:0016746">
    <property type="term" value="F:acyltransferase activity"/>
    <property type="evidence" value="ECO:0007669"/>
    <property type="project" value="UniProtKB-KW"/>
</dbReference>
<dbReference type="InterPro" id="IPR051321">
    <property type="entry name" value="PHA/PHB_synthase"/>
</dbReference>
<dbReference type="RefSeq" id="WP_131905736.1">
    <property type="nucleotide sequence ID" value="NZ_BAAAFU010000004.1"/>
</dbReference>
<keyword evidence="3" id="KW-0808">Transferase</keyword>
<evidence type="ECO:0000256" key="1">
    <source>
        <dbReference type="ARBA" id="ARBA00004683"/>
    </source>
</evidence>
<reference evidence="8 9" key="1">
    <citation type="submission" date="2019-03" db="EMBL/GenBank/DDBJ databases">
        <title>Genomic Encyclopedia of Type Strains, Phase IV (KMG-IV): sequencing the most valuable type-strain genomes for metagenomic binning, comparative biology and taxonomic classification.</title>
        <authorList>
            <person name="Goeker M."/>
        </authorList>
    </citation>
    <scope>NUCLEOTIDE SEQUENCE [LARGE SCALE GENOMIC DNA]</scope>
    <source>
        <strain evidence="8 9">DSM 24830</strain>
    </source>
</reference>
<dbReference type="OrthoDB" id="9767934at2"/>
<organism evidence="8 9">
    <name type="scientific">Cocleimonas flava</name>
    <dbReference type="NCBI Taxonomy" id="634765"/>
    <lineage>
        <taxon>Bacteria</taxon>
        <taxon>Pseudomonadati</taxon>
        <taxon>Pseudomonadota</taxon>
        <taxon>Gammaproteobacteria</taxon>
        <taxon>Thiotrichales</taxon>
        <taxon>Thiotrichaceae</taxon>
        <taxon>Cocleimonas</taxon>
    </lineage>
</organism>
<name>A0A4V2P8X9_9GAMM</name>
<dbReference type="SUPFAM" id="SSF53474">
    <property type="entry name" value="alpha/beta-Hydrolases"/>
    <property type="match status" value="1"/>
</dbReference>